<keyword evidence="3" id="KW-1185">Reference proteome</keyword>
<dbReference type="Proteomes" id="UP000323300">
    <property type="component" value="Unassembled WGS sequence"/>
</dbReference>
<dbReference type="Gene3D" id="3.40.50.1820">
    <property type="entry name" value="alpha/beta hydrolase"/>
    <property type="match status" value="1"/>
</dbReference>
<dbReference type="SUPFAM" id="SSF53474">
    <property type="entry name" value="alpha/beta-Hydrolases"/>
    <property type="match status" value="1"/>
</dbReference>
<proteinExistence type="predicted"/>
<gene>
    <name evidence="2" type="ORF">SAMN04488498_110142</name>
</gene>
<feature type="chain" id="PRO_5009302540" evidence="1">
    <location>
        <begin position="25"/>
        <end position="307"/>
    </location>
</feature>
<keyword evidence="1" id="KW-0732">Signal</keyword>
<accession>A0A1I4BIX9</accession>
<protein>
    <submittedName>
        <fullName evidence="2">Phospholipase/carboxylesterase</fullName>
    </submittedName>
</protein>
<evidence type="ECO:0000313" key="2">
    <source>
        <dbReference type="EMBL" id="SFK67886.1"/>
    </source>
</evidence>
<organism evidence="2 3">
    <name type="scientific">Neomesorhizobium albiziae</name>
    <dbReference type="NCBI Taxonomy" id="335020"/>
    <lineage>
        <taxon>Bacteria</taxon>
        <taxon>Pseudomonadati</taxon>
        <taxon>Pseudomonadota</taxon>
        <taxon>Alphaproteobacteria</taxon>
        <taxon>Hyphomicrobiales</taxon>
        <taxon>Phyllobacteriaceae</taxon>
        <taxon>Neomesorhizobium</taxon>
    </lineage>
</organism>
<feature type="signal peptide" evidence="1">
    <location>
        <begin position="1"/>
        <end position="24"/>
    </location>
</feature>
<dbReference type="RefSeq" id="WP_149761388.1">
    <property type="nucleotide sequence ID" value="NZ_BSPE01000007.1"/>
</dbReference>
<dbReference type="OrthoDB" id="9785698at2"/>
<evidence type="ECO:0000313" key="3">
    <source>
        <dbReference type="Proteomes" id="UP000323300"/>
    </source>
</evidence>
<name>A0A1I4BIX9_9HYPH</name>
<evidence type="ECO:0000256" key="1">
    <source>
        <dbReference type="SAM" id="SignalP"/>
    </source>
</evidence>
<dbReference type="InterPro" id="IPR029058">
    <property type="entry name" value="AB_hydrolase_fold"/>
</dbReference>
<dbReference type="AlphaFoldDB" id="A0A1I4BIX9"/>
<reference evidence="2 3" key="1">
    <citation type="submission" date="2016-10" db="EMBL/GenBank/DDBJ databases">
        <authorList>
            <person name="Varghese N."/>
            <person name="Submissions S."/>
        </authorList>
    </citation>
    <scope>NUCLEOTIDE SEQUENCE [LARGE SCALE GENOMIC DNA]</scope>
    <source>
        <strain evidence="2 3">DSM 21822</strain>
    </source>
</reference>
<sequence>MATKHILGALALGWVLGLTETGSAAENPGCASPDKAAGRAVPVTVMDGRARADCLEEAAVAPAPMRGKRGAGTVATGAAVKPQQEQSIRTMVSDEEIHPELGFVHKLYRPERPNGETLVLLHGSGGDETTLLPMAERMAPNATLLAVRGRIVQDGITRWYRRVTPVRFDQKDIRAEADAFAAFLEAAASAYGFDLRRTTFIGYSNGANLIAALSLLHPRLVQRAALLRSMPVLDRPPAADLAAANFLVIAGKDDGLYARYAPALEKVLARNGAHVIAHTIPAGHGLDDEDARLVGEWLAGSATVSMQ</sequence>
<dbReference type="EMBL" id="FOSL01000010">
    <property type="protein sequence ID" value="SFK67886.1"/>
    <property type="molecule type" value="Genomic_DNA"/>
</dbReference>